<evidence type="ECO:0000313" key="1">
    <source>
        <dbReference type="EMBL" id="RMX57351.1"/>
    </source>
</evidence>
<reference evidence="1 2" key="1">
    <citation type="journal article" date="2018" name="Sci. Rep.">
        <title>Comparative analysis of the Pocillopora damicornis genome highlights role of immune system in coral evolution.</title>
        <authorList>
            <person name="Cunning R."/>
            <person name="Bay R.A."/>
            <person name="Gillette P."/>
            <person name="Baker A.C."/>
            <person name="Traylor-Knowles N."/>
        </authorList>
    </citation>
    <scope>NUCLEOTIDE SEQUENCE [LARGE SCALE GENOMIC DNA]</scope>
    <source>
        <strain evidence="1">RSMAS</strain>
        <tissue evidence="1">Whole animal</tissue>
    </source>
</reference>
<comment type="caution">
    <text evidence="1">The sequence shown here is derived from an EMBL/GenBank/DDBJ whole genome shotgun (WGS) entry which is preliminary data.</text>
</comment>
<accession>A0A3M6UUK2</accession>
<dbReference type="AlphaFoldDB" id="A0A3M6UUK2"/>
<dbReference type="EMBL" id="RCHS01000665">
    <property type="protein sequence ID" value="RMX57351.1"/>
    <property type="molecule type" value="Genomic_DNA"/>
</dbReference>
<gene>
    <name evidence="1" type="ORF">pdam_00022081</name>
</gene>
<protein>
    <submittedName>
        <fullName evidence="1">Uncharacterized protein</fullName>
    </submittedName>
</protein>
<organism evidence="1 2">
    <name type="scientific">Pocillopora damicornis</name>
    <name type="common">Cauliflower coral</name>
    <name type="synonym">Millepora damicornis</name>
    <dbReference type="NCBI Taxonomy" id="46731"/>
    <lineage>
        <taxon>Eukaryota</taxon>
        <taxon>Metazoa</taxon>
        <taxon>Cnidaria</taxon>
        <taxon>Anthozoa</taxon>
        <taxon>Hexacorallia</taxon>
        <taxon>Scleractinia</taxon>
        <taxon>Astrocoeniina</taxon>
        <taxon>Pocilloporidae</taxon>
        <taxon>Pocillopora</taxon>
    </lineage>
</organism>
<evidence type="ECO:0000313" key="2">
    <source>
        <dbReference type="Proteomes" id="UP000275408"/>
    </source>
</evidence>
<sequence>MSQRPLFCRSSLFHIIQSFHLNSNTLDAIIENGFQLNNTMQSNHCLISVTLTDSFTIFGTNINVHVNEVSHRELSNLTESRTSLETLILRNPTGKTGFLMWISSYCIACIYQQNTKVKQLFSLLTYEDSHSPAMKQTIHIRVEEINNIVQSKQECQTKEYDIQFICCSSKITEIERKHIMRKHRKKYMYDSMEPVAKKRKYSTMDAGKRKELLSRPNEKLVKARLVELCINQFKRKIREGPYFICTVCNRILYKKSVITCINEKYPCQTYFNIQQSFDGKQCICNTCH</sequence>
<proteinExistence type="predicted"/>
<name>A0A3M6UUK2_POCDA</name>
<keyword evidence="2" id="KW-1185">Reference proteome</keyword>
<dbReference type="Proteomes" id="UP000275408">
    <property type="component" value="Unassembled WGS sequence"/>
</dbReference>